<feature type="compositionally biased region" description="Acidic residues" evidence="11">
    <location>
        <begin position="475"/>
        <end position="489"/>
    </location>
</feature>
<feature type="compositionally biased region" description="Low complexity" evidence="11">
    <location>
        <begin position="814"/>
        <end position="825"/>
    </location>
</feature>
<dbReference type="PROSITE" id="PS51842">
    <property type="entry name" value="IF_ROD_2"/>
    <property type="match status" value="1"/>
</dbReference>
<dbReference type="SUPFAM" id="SSF64593">
    <property type="entry name" value="Intermediate filament protein, coiled coil region"/>
    <property type="match status" value="2"/>
</dbReference>
<evidence type="ECO:0000313" key="13">
    <source>
        <dbReference type="Proteomes" id="UP000515152"/>
    </source>
</evidence>
<keyword evidence="3" id="KW-0963">Cytoplasm</keyword>
<evidence type="ECO:0000256" key="4">
    <source>
        <dbReference type="ARBA" id="ARBA00022553"/>
    </source>
</evidence>
<feature type="coiled-coil region" evidence="10">
    <location>
        <begin position="81"/>
        <end position="220"/>
    </location>
</feature>
<dbReference type="Gene3D" id="1.20.5.500">
    <property type="entry name" value="Single helix bin"/>
    <property type="match status" value="1"/>
</dbReference>
<feature type="compositionally biased region" description="Basic and acidic residues" evidence="11">
    <location>
        <begin position="798"/>
        <end position="813"/>
    </location>
</feature>
<dbReference type="FunFam" id="1.20.5.1160:FF:000001">
    <property type="entry name" value="Keratin type II"/>
    <property type="match status" value="1"/>
</dbReference>
<dbReference type="Proteomes" id="UP000515152">
    <property type="component" value="Chromosome 7"/>
</dbReference>
<dbReference type="AlphaFoldDB" id="A0A6P8FQK4"/>
<feature type="compositionally biased region" description="Basic and acidic residues" evidence="11">
    <location>
        <begin position="529"/>
        <end position="740"/>
    </location>
</feature>
<evidence type="ECO:0000259" key="12">
    <source>
        <dbReference type="PROSITE" id="PS51842"/>
    </source>
</evidence>
<feature type="compositionally biased region" description="Acidic residues" evidence="11">
    <location>
        <begin position="437"/>
        <end position="459"/>
    </location>
</feature>
<dbReference type="GO" id="GO:0099184">
    <property type="term" value="F:structural constituent of postsynaptic intermediate filament cytoskeleton"/>
    <property type="evidence" value="ECO:0007669"/>
    <property type="project" value="TreeGrafter"/>
</dbReference>
<evidence type="ECO:0000256" key="7">
    <source>
        <dbReference type="ARBA" id="ARBA00023212"/>
    </source>
</evidence>
<dbReference type="Pfam" id="PF00038">
    <property type="entry name" value="Filament"/>
    <property type="match status" value="1"/>
</dbReference>
<proteinExistence type="inferred from homology"/>
<dbReference type="InterPro" id="IPR002957">
    <property type="entry name" value="Keratin_I"/>
</dbReference>
<dbReference type="PANTHER" id="PTHR23214:SF1">
    <property type="entry name" value="NEUROFILAMENT HEAVY POLYPEPTIDE"/>
    <property type="match status" value="1"/>
</dbReference>
<feature type="region of interest" description="Disordered" evidence="11">
    <location>
        <begin position="401"/>
        <end position="424"/>
    </location>
</feature>
<keyword evidence="5 9" id="KW-0403">Intermediate filament</keyword>
<dbReference type="PRINTS" id="PR01248">
    <property type="entry name" value="TYPE1KERATIN"/>
</dbReference>
<dbReference type="FunFam" id="1.20.5.170:FF:000002">
    <property type="entry name" value="Type I keratin KA11"/>
    <property type="match status" value="1"/>
</dbReference>
<name>A0A6P8FQK4_CLUHA</name>
<evidence type="ECO:0000256" key="5">
    <source>
        <dbReference type="ARBA" id="ARBA00022754"/>
    </source>
</evidence>
<keyword evidence="13" id="KW-1185">Reference proteome</keyword>
<accession>A0A6P8FQK4</accession>
<dbReference type="GO" id="GO:0061564">
    <property type="term" value="P:axon development"/>
    <property type="evidence" value="ECO:0007669"/>
    <property type="project" value="TreeGrafter"/>
</dbReference>
<evidence type="ECO:0000256" key="2">
    <source>
        <dbReference type="ARBA" id="ARBA00004489"/>
    </source>
</evidence>
<dbReference type="RefSeq" id="XP_031425740.1">
    <property type="nucleotide sequence ID" value="XM_031569880.2"/>
</dbReference>
<feature type="compositionally biased region" description="Acidic residues" evidence="11">
    <location>
        <begin position="497"/>
        <end position="514"/>
    </location>
</feature>
<reference evidence="14" key="1">
    <citation type="submission" date="2025-08" db="UniProtKB">
        <authorList>
            <consortium name="RefSeq"/>
        </authorList>
    </citation>
    <scope>IDENTIFICATION</scope>
</reference>
<dbReference type="PROSITE" id="PS00226">
    <property type="entry name" value="IF_ROD_1"/>
    <property type="match status" value="1"/>
</dbReference>
<evidence type="ECO:0000256" key="8">
    <source>
        <dbReference type="ARBA" id="ARBA00023273"/>
    </source>
</evidence>
<evidence type="ECO:0000313" key="14">
    <source>
        <dbReference type="RefSeq" id="XP_031425740.1"/>
    </source>
</evidence>
<organism evidence="13 14">
    <name type="scientific">Clupea harengus</name>
    <name type="common">Atlantic herring</name>
    <dbReference type="NCBI Taxonomy" id="7950"/>
    <lineage>
        <taxon>Eukaryota</taxon>
        <taxon>Metazoa</taxon>
        <taxon>Chordata</taxon>
        <taxon>Craniata</taxon>
        <taxon>Vertebrata</taxon>
        <taxon>Euteleostomi</taxon>
        <taxon>Actinopterygii</taxon>
        <taxon>Neopterygii</taxon>
        <taxon>Teleostei</taxon>
        <taxon>Clupei</taxon>
        <taxon>Clupeiformes</taxon>
        <taxon>Clupeoidei</taxon>
        <taxon>Clupeidae</taxon>
        <taxon>Clupea</taxon>
    </lineage>
</organism>
<dbReference type="GO" id="GO:0030424">
    <property type="term" value="C:axon"/>
    <property type="evidence" value="ECO:0007669"/>
    <property type="project" value="UniProtKB-SubCell"/>
</dbReference>
<feature type="domain" description="IF rod" evidence="12">
    <location>
        <begin position="84"/>
        <end position="395"/>
    </location>
</feature>
<dbReference type="PANTHER" id="PTHR23214">
    <property type="entry name" value="NEUROFILAMENT TRIPLET H PROTEIN"/>
    <property type="match status" value="1"/>
</dbReference>
<evidence type="ECO:0000256" key="10">
    <source>
        <dbReference type="SAM" id="Coils"/>
    </source>
</evidence>
<evidence type="ECO:0000256" key="3">
    <source>
        <dbReference type="ARBA" id="ARBA00022490"/>
    </source>
</evidence>
<evidence type="ECO:0000256" key="11">
    <source>
        <dbReference type="SAM" id="MobiDB-lite"/>
    </source>
</evidence>
<gene>
    <name evidence="14" type="primary">LOC105904065</name>
</gene>
<evidence type="ECO:0000256" key="1">
    <source>
        <dbReference type="ARBA" id="ARBA00004245"/>
    </source>
</evidence>
<keyword evidence="8" id="KW-0966">Cell projection</keyword>
<keyword evidence="7" id="KW-0206">Cytoskeleton</keyword>
<comment type="subcellular location">
    <subcellularLocation>
        <location evidence="2">Cell projection</location>
        <location evidence="2">Axon</location>
    </subcellularLocation>
    <subcellularLocation>
        <location evidence="1">Cytoplasm</location>
        <location evidence="1">Cytoskeleton</location>
    </subcellularLocation>
</comment>
<feature type="compositionally biased region" description="Polar residues" evidence="11">
    <location>
        <begin position="21"/>
        <end position="45"/>
    </location>
</feature>
<protein>
    <submittedName>
        <fullName evidence="14">Neurofilament medium polypeptide</fullName>
    </submittedName>
</protein>
<feature type="compositionally biased region" description="Polar residues" evidence="11">
    <location>
        <begin position="758"/>
        <end position="767"/>
    </location>
</feature>
<feature type="compositionally biased region" description="Basic and acidic residues" evidence="11">
    <location>
        <begin position="826"/>
        <end position="838"/>
    </location>
</feature>
<dbReference type="GO" id="GO:0045110">
    <property type="term" value="P:intermediate filament bundle assembly"/>
    <property type="evidence" value="ECO:0007669"/>
    <property type="project" value="TreeGrafter"/>
</dbReference>
<dbReference type="OrthoDB" id="2441647at2759"/>
<sequence>MDVIGASSRRRVLETRGIRASPSTSLRSHSWSQRAPGSTSMSYKRTTNVPASRAYTSASAAVLASPGSLELSSAVNADHARNNEKEQLQGLNDRFASYIDKVRYLEEQNNLLETEIQELRQRKSTQSQRSDAFDQELSELRSTLEQLHREKAQIIVDADNIEEDIHRLKNRFDDEARFREKTEIAIRELKKEKDDSVLIKSDLEKKVQSLLDEADFLRSNHAVEVGELLAQLQEAQVPVDMREFSKTDITSALREIRAQLDGLSSQNLHQAEEVFQCRYAKLTDAADQNKDAIKSARDEIADYRRQLQVKNVELEALHGTKDSLDRQLNDTEDRHNNDLGSYQDMIHQLDSELKGMKREMSHHLREYQDLLNVKMALDAEIAAYRNLLEGEETRFRGFVDSYPSPAFPYRQPMTSKAKKEDKQADLNEDLAAVAEELQAEGGEEEEGEEEEQEAVEEEVAASKQPKVSATPPTGEEGEEEEEKVEGDKEEGEKVEGDKEEAEEGEKADAEEEEETSKRPKDEEQDDKEQESGEKEKKSDSEGEEGEEKKSDLEVEEKKSDSEGEEKKSDTKKEEKKSDTEKEDKKSDTEKEEKNSDSKRQKKKSDTEKEEKKSDIEKEEKKRDSEGEEKKSDSEGEKKSDIEKEEKKSDSKRQKKKSDTEKEEKKSDIKKEETKSDTEKEEKKSDSKRQEKKSDTEKEDKKSDSEGEEKKSDTEKEVTKSDSEGEEKKSDIEKEEKKSDSEGEEKQEEKEEAAIANGEQKSPAQTAETPGWPRVILTRNVETITNGEKVAPKPAKSKAAVEVKEEKPTPKEAAKTSAPASTAPASKEVKEKHDMCIHV</sequence>
<dbReference type="KEGG" id="char:105904065"/>
<dbReference type="Gene3D" id="1.20.5.1160">
    <property type="entry name" value="Vasodilator-stimulated phosphoprotein"/>
    <property type="match status" value="1"/>
</dbReference>
<feature type="compositionally biased region" description="Low complexity" evidence="11">
    <location>
        <begin position="787"/>
        <end position="797"/>
    </location>
</feature>
<feature type="region of interest" description="Disordered" evidence="11">
    <location>
        <begin position="1"/>
        <end position="45"/>
    </location>
</feature>
<keyword evidence="6 10" id="KW-0175">Coiled coil</keyword>
<dbReference type="InterPro" id="IPR018039">
    <property type="entry name" value="IF_conserved"/>
</dbReference>
<dbReference type="Gene3D" id="1.20.5.170">
    <property type="match status" value="1"/>
</dbReference>
<dbReference type="InterPro" id="IPR039008">
    <property type="entry name" value="IF_rod_dom"/>
</dbReference>
<dbReference type="SMART" id="SM01391">
    <property type="entry name" value="Filament"/>
    <property type="match status" value="1"/>
</dbReference>
<comment type="similarity">
    <text evidence="9">Belongs to the intermediate filament family.</text>
</comment>
<keyword evidence="4" id="KW-0597">Phosphoprotein</keyword>
<evidence type="ECO:0000256" key="6">
    <source>
        <dbReference type="ARBA" id="ARBA00023054"/>
    </source>
</evidence>
<feature type="coiled-coil region" evidence="10">
    <location>
        <begin position="279"/>
        <end position="366"/>
    </location>
</feature>
<evidence type="ECO:0000256" key="9">
    <source>
        <dbReference type="RuleBase" id="RU000685"/>
    </source>
</evidence>
<dbReference type="GeneID" id="105904065"/>
<feature type="region of interest" description="Disordered" evidence="11">
    <location>
        <begin position="437"/>
        <end position="838"/>
    </location>
</feature>
<dbReference type="GO" id="GO:0005883">
    <property type="term" value="C:neurofilament"/>
    <property type="evidence" value="ECO:0007669"/>
    <property type="project" value="TreeGrafter"/>
</dbReference>